<accession>B0CPM8</accession>
<protein>
    <submittedName>
        <fullName evidence="1">Predicted protein</fullName>
    </submittedName>
</protein>
<reference evidence="1 2" key="1">
    <citation type="journal article" date="2008" name="Nature">
        <title>The genome of Laccaria bicolor provides insights into mycorrhizal symbiosis.</title>
        <authorList>
            <person name="Martin F."/>
            <person name="Aerts A."/>
            <person name="Ahren D."/>
            <person name="Brun A."/>
            <person name="Danchin E.G.J."/>
            <person name="Duchaussoy F."/>
            <person name="Gibon J."/>
            <person name="Kohler A."/>
            <person name="Lindquist E."/>
            <person name="Pereda V."/>
            <person name="Salamov A."/>
            <person name="Shapiro H.J."/>
            <person name="Wuyts J."/>
            <person name="Blaudez D."/>
            <person name="Buee M."/>
            <person name="Brokstein P."/>
            <person name="Canbaeck B."/>
            <person name="Cohen D."/>
            <person name="Courty P.E."/>
            <person name="Coutinho P.M."/>
            <person name="Delaruelle C."/>
            <person name="Detter J.C."/>
            <person name="Deveau A."/>
            <person name="DiFazio S."/>
            <person name="Duplessis S."/>
            <person name="Fraissinet-Tachet L."/>
            <person name="Lucic E."/>
            <person name="Frey-Klett P."/>
            <person name="Fourrey C."/>
            <person name="Feussner I."/>
            <person name="Gay G."/>
            <person name="Grimwood J."/>
            <person name="Hoegger P.J."/>
            <person name="Jain P."/>
            <person name="Kilaru S."/>
            <person name="Labbe J."/>
            <person name="Lin Y.C."/>
            <person name="Legue V."/>
            <person name="Le Tacon F."/>
            <person name="Marmeisse R."/>
            <person name="Melayah D."/>
            <person name="Montanini B."/>
            <person name="Muratet M."/>
            <person name="Nehls U."/>
            <person name="Niculita-Hirzel H."/>
            <person name="Oudot-Le Secq M.P."/>
            <person name="Peter M."/>
            <person name="Quesneville H."/>
            <person name="Rajashekar B."/>
            <person name="Reich M."/>
            <person name="Rouhier N."/>
            <person name="Schmutz J."/>
            <person name="Yin T."/>
            <person name="Chalot M."/>
            <person name="Henrissat B."/>
            <person name="Kuees U."/>
            <person name="Lucas S."/>
            <person name="Van de Peer Y."/>
            <person name="Podila G.K."/>
            <person name="Polle A."/>
            <person name="Pukkila P.J."/>
            <person name="Richardson P.M."/>
            <person name="Rouze P."/>
            <person name="Sanders I.R."/>
            <person name="Stajich J.E."/>
            <person name="Tunlid A."/>
            <person name="Tuskan G."/>
            <person name="Grigoriev I.V."/>
        </authorList>
    </citation>
    <scope>NUCLEOTIDE SEQUENCE [LARGE SCALE GENOMIC DNA]</scope>
    <source>
        <strain evidence="2">S238N-H82 / ATCC MYA-4686</strain>
    </source>
</reference>
<organism evidence="2">
    <name type="scientific">Laccaria bicolor (strain S238N-H82 / ATCC MYA-4686)</name>
    <name type="common">Bicoloured deceiver</name>
    <name type="synonym">Laccaria laccata var. bicolor</name>
    <dbReference type="NCBI Taxonomy" id="486041"/>
    <lineage>
        <taxon>Eukaryota</taxon>
        <taxon>Fungi</taxon>
        <taxon>Dikarya</taxon>
        <taxon>Basidiomycota</taxon>
        <taxon>Agaricomycotina</taxon>
        <taxon>Agaricomycetes</taxon>
        <taxon>Agaricomycetidae</taxon>
        <taxon>Agaricales</taxon>
        <taxon>Agaricineae</taxon>
        <taxon>Hydnangiaceae</taxon>
        <taxon>Laccaria</taxon>
    </lineage>
</organism>
<dbReference type="KEGG" id="lbc:LACBIDRAFT_301893"/>
<evidence type="ECO:0000313" key="1">
    <source>
        <dbReference type="EMBL" id="EDR16122.1"/>
    </source>
</evidence>
<dbReference type="EMBL" id="DS547091">
    <property type="protein sequence ID" value="EDR16122.1"/>
    <property type="molecule type" value="Genomic_DNA"/>
</dbReference>
<dbReference type="AlphaFoldDB" id="B0CPM8"/>
<sequence>MQRRSRLYAPVPVSTTATKVQLETPRSTVDFSLVLRIWRSRAGYNNIRDLYETSDWFFSFFVRFVLLTWRWPWVEGRRIVRSSERTTVHGVCLNQHCPAFRALVEENVKHYAHDLEGAVHIHGWVHNVESGEVFDLGVSAGPPGKEVPPTPFPLVGSIDPWKIDARFLCYACSYERSLQIPSLHALFTVTTLFLLFLVPSGPLHVARFYFTEVILSSCHSRPLQLFRPVVLLSFSSSSFKIMEVGSYRSFEAQDGHVIRTPRPTAMSCFRRLQQTFYGVSSNVTTISFV</sequence>
<proteinExistence type="predicted"/>
<dbReference type="OrthoDB" id="10248475at2759"/>
<dbReference type="InParanoid" id="B0CPM8"/>
<name>B0CPM8_LACBS</name>
<gene>
    <name evidence="1" type="ORF">LACBIDRAFT_301893</name>
</gene>
<dbReference type="GeneID" id="6068818"/>
<dbReference type="Proteomes" id="UP000001194">
    <property type="component" value="Unassembled WGS sequence"/>
</dbReference>
<keyword evidence="2" id="KW-1185">Reference proteome</keyword>
<dbReference type="RefSeq" id="XP_001874330.1">
    <property type="nucleotide sequence ID" value="XM_001874295.1"/>
</dbReference>
<evidence type="ECO:0000313" key="2">
    <source>
        <dbReference type="Proteomes" id="UP000001194"/>
    </source>
</evidence>
<dbReference type="HOGENOM" id="CLU_963341_0_0_1"/>